<reference evidence="2" key="1">
    <citation type="journal article" date="2017" name="Biotechnol. Biofuels">
        <title>Evaluation of environmental bacterial communities as a factor affecting the growth of duckweed Lemna minor.</title>
        <authorList>
            <person name="Ishizawa H."/>
            <person name="Kuroda M."/>
            <person name="Morikawa M."/>
            <person name="Ike M."/>
        </authorList>
    </citation>
    <scope>NUCLEOTIDE SEQUENCE [LARGE SCALE GENOMIC DNA]</scope>
    <source>
        <strain evidence="2">M6</strain>
    </source>
</reference>
<proteinExistence type="predicted"/>
<organism evidence="1 2">
    <name type="scientific">Asticcacaulis excentricus</name>
    <dbReference type="NCBI Taxonomy" id="78587"/>
    <lineage>
        <taxon>Bacteria</taxon>
        <taxon>Pseudomonadati</taxon>
        <taxon>Pseudomonadota</taxon>
        <taxon>Alphaproteobacteria</taxon>
        <taxon>Caulobacterales</taxon>
        <taxon>Caulobacteraceae</taxon>
        <taxon>Asticcacaulis</taxon>
    </lineage>
</organism>
<dbReference type="RefSeq" id="WP_126421092.1">
    <property type="nucleotide sequence ID" value="NZ_AP018827.1"/>
</dbReference>
<evidence type="ECO:0000313" key="2">
    <source>
        <dbReference type="Proteomes" id="UP000278756"/>
    </source>
</evidence>
<reference evidence="2" key="2">
    <citation type="journal article" date="2017" name="Plant Physiol. Biochem.">
        <title>Differential oxidative and antioxidative response of duckweed Lemna minor toward plant growth promoting/inhibiting bacteria.</title>
        <authorList>
            <person name="Ishizawa H."/>
            <person name="Kuroda M."/>
            <person name="Morikawa M."/>
            <person name="Ike M."/>
        </authorList>
    </citation>
    <scope>NUCLEOTIDE SEQUENCE [LARGE SCALE GENOMIC DNA]</scope>
    <source>
        <strain evidence="2">M6</strain>
    </source>
</reference>
<accession>A0A3G9G6K0</accession>
<dbReference type="OrthoDB" id="7170026at2"/>
<dbReference type="Proteomes" id="UP000278756">
    <property type="component" value="Chromosome 1"/>
</dbReference>
<dbReference type="SUPFAM" id="SSF53474">
    <property type="entry name" value="alpha/beta-Hydrolases"/>
    <property type="match status" value="1"/>
</dbReference>
<dbReference type="AlphaFoldDB" id="A0A3G9G6K0"/>
<gene>
    <name evidence="1" type="ORF">EM6_1229</name>
</gene>
<dbReference type="Pfam" id="PF05990">
    <property type="entry name" value="DUF900"/>
    <property type="match status" value="1"/>
</dbReference>
<protein>
    <submittedName>
        <fullName evidence="1">Uncharacterized protein</fullName>
    </submittedName>
</protein>
<dbReference type="InterPro" id="IPR010297">
    <property type="entry name" value="DUF900_hydrolase"/>
</dbReference>
<dbReference type="Gene3D" id="3.40.50.1820">
    <property type="entry name" value="alpha/beta hydrolase"/>
    <property type="match status" value="1"/>
</dbReference>
<dbReference type="EMBL" id="AP018827">
    <property type="protein sequence ID" value="BBF80644.1"/>
    <property type="molecule type" value="Genomic_DNA"/>
</dbReference>
<name>A0A3G9G6K0_9CAUL</name>
<dbReference type="InterPro" id="IPR029058">
    <property type="entry name" value="AB_hydrolase_fold"/>
</dbReference>
<evidence type="ECO:0000313" key="1">
    <source>
        <dbReference type="EMBL" id="BBF80644.1"/>
    </source>
</evidence>
<sequence>MWFFDVRGGPNPGTTTVADLGQARLHYVTKRDGEVIKPYASGVQTYTDVALLGRYVANRRLVFVTHGYNVTMRDGLNALSGVRQFLSLDESYLVIGVLWPGEGGTPLNYITEHHDAIAAGKRLAELVDTHCGAAAEVNFISHSLGGRVGLECLKTVKRRFREVCLTAPAVNANAFAKRYKGVEAKAERISILASKADKILMLAYPPGNFAATFTGEIDAPLTAALGLTGAKPRPANVSNYQIPSTFLWLDPAVDRNFDHMDYYPGQTMRTSPAVTLPAPTDRNNARPAQAARNNLWPLMTHALPKWPT</sequence>